<dbReference type="GO" id="GO:0004784">
    <property type="term" value="F:superoxide dismutase activity"/>
    <property type="evidence" value="ECO:0007669"/>
    <property type="project" value="UniProtKB-EC"/>
</dbReference>
<feature type="binding site" evidence="13">
    <location>
        <position position="118"/>
    </location>
    <ligand>
        <name>Mn(2+)</name>
        <dbReference type="ChEBI" id="CHEBI:29035"/>
    </ligand>
</feature>
<evidence type="ECO:0000256" key="9">
    <source>
        <dbReference type="ARBA" id="ARBA00049204"/>
    </source>
</evidence>
<comment type="subcellular location">
    <subcellularLocation>
        <location evidence="1 15">Secreted</location>
        <location evidence="1 15">Extracellular space</location>
        <location evidence="1 15">Apoplast</location>
    </subcellularLocation>
</comment>
<evidence type="ECO:0000256" key="8">
    <source>
        <dbReference type="ARBA" id="ARBA00023211"/>
    </source>
</evidence>
<evidence type="ECO:0000256" key="11">
    <source>
        <dbReference type="ARBA" id="ARBA00064720"/>
    </source>
</evidence>
<feature type="binding site" evidence="13">
    <location>
        <position position="113"/>
    </location>
    <ligand>
        <name>Mn(2+)</name>
        <dbReference type="ChEBI" id="CHEBI:29035"/>
    </ligand>
</feature>
<evidence type="ECO:0000256" key="4">
    <source>
        <dbReference type="ARBA" id="ARBA00022525"/>
    </source>
</evidence>
<evidence type="ECO:0000256" key="5">
    <source>
        <dbReference type="ARBA" id="ARBA00022723"/>
    </source>
</evidence>
<dbReference type="PROSITE" id="PS00725">
    <property type="entry name" value="GERMIN"/>
    <property type="match status" value="1"/>
</dbReference>
<evidence type="ECO:0000256" key="13">
    <source>
        <dbReference type="PIRSR" id="PIRSR601929-2"/>
    </source>
</evidence>
<keyword evidence="5 12" id="KW-0479">Metal-binding</keyword>
<proteinExistence type="inferred from homology"/>
<dbReference type="InterPro" id="IPR011051">
    <property type="entry name" value="RmlC_Cupin_sf"/>
</dbReference>
<keyword evidence="3 15" id="KW-0052">Apoplast</keyword>
<feature type="signal peptide" evidence="15">
    <location>
        <begin position="1"/>
        <end position="21"/>
    </location>
</feature>
<dbReference type="GO" id="GO:0009506">
    <property type="term" value="C:plasmodesma"/>
    <property type="evidence" value="ECO:0007669"/>
    <property type="project" value="UniProtKB-ARBA"/>
</dbReference>
<keyword evidence="7 14" id="KW-1015">Disulfide bond</keyword>
<dbReference type="GO" id="GO:2000280">
    <property type="term" value="P:regulation of root development"/>
    <property type="evidence" value="ECO:0007669"/>
    <property type="project" value="UniProtKB-ARBA"/>
</dbReference>
<dbReference type="SUPFAM" id="SSF51182">
    <property type="entry name" value="RmlC-like cupins"/>
    <property type="match status" value="1"/>
</dbReference>
<dbReference type="GO" id="GO:0010497">
    <property type="term" value="P:plasmodesmata-mediated intercellular transport"/>
    <property type="evidence" value="ECO:0007669"/>
    <property type="project" value="UniProtKB-ARBA"/>
</dbReference>
<dbReference type="CDD" id="cd02241">
    <property type="entry name" value="cupin_OxOx"/>
    <property type="match status" value="1"/>
</dbReference>
<keyword evidence="6 15" id="KW-0732">Signal</keyword>
<evidence type="ECO:0000256" key="15">
    <source>
        <dbReference type="RuleBase" id="RU366015"/>
    </source>
</evidence>
<dbReference type="GO" id="GO:0030145">
    <property type="term" value="F:manganese ion binding"/>
    <property type="evidence" value="ECO:0007669"/>
    <property type="project" value="UniProtKB-UniRule"/>
</dbReference>
<feature type="binding site" evidence="12">
    <location>
        <position position="108"/>
    </location>
    <ligand>
        <name>oxalate</name>
        <dbReference type="ChEBI" id="CHEBI:30623"/>
    </ligand>
</feature>
<reference evidence="17 18" key="1">
    <citation type="submission" date="2019-12" db="EMBL/GenBank/DDBJ databases">
        <authorList>
            <person name="Alioto T."/>
            <person name="Alioto T."/>
            <person name="Gomez Garrido J."/>
        </authorList>
    </citation>
    <scope>NUCLEOTIDE SEQUENCE [LARGE SCALE GENOMIC DNA]</scope>
</reference>
<dbReference type="PANTHER" id="PTHR31238">
    <property type="entry name" value="GERMIN-LIKE PROTEIN SUBFAMILY 3 MEMBER 3"/>
    <property type="match status" value="1"/>
</dbReference>
<comment type="catalytic activity">
    <reaction evidence="9">
        <text>2 superoxide + 2 H(+) = H2O2 + O2</text>
        <dbReference type="Rhea" id="RHEA:20696"/>
        <dbReference type="ChEBI" id="CHEBI:15378"/>
        <dbReference type="ChEBI" id="CHEBI:15379"/>
        <dbReference type="ChEBI" id="CHEBI:16240"/>
        <dbReference type="ChEBI" id="CHEBI:18421"/>
        <dbReference type="EC" id="1.15.1.1"/>
    </reaction>
</comment>
<evidence type="ECO:0000256" key="7">
    <source>
        <dbReference type="ARBA" id="ARBA00023157"/>
    </source>
</evidence>
<feature type="binding site" evidence="12">
    <location>
        <position position="113"/>
    </location>
    <ligand>
        <name>oxalate</name>
        <dbReference type="ChEBI" id="CHEBI:30623"/>
    </ligand>
</feature>
<evidence type="ECO:0000256" key="12">
    <source>
        <dbReference type="PIRSR" id="PIRSR601929-1"/>
    </source>
</evidence>
<dbReference type="EMBL" id="CACTIH010005556">
    <property type="protein sequence ID" value="CAA2997432.1"/>
    <property type="molecule type" value="Genomic_DNA"/>
</dbReference>
<comment type="function">
    <text evidence="10">May interact with bacterial adhesins thereby protecting the reproductive tissues from microbial attack. Has no oxalate oxidase activity.</text>
</comment>
<dbReference type="Gramene" id="OE9A064573T1">
    <property type="protein sequence ID" value="OE9A064573C1"/>
    <property type="gene ID" value="OE9A064573"/>
</dbReference>
<protein>
    <recommendedName>
        <fullName evidence="15">Germin-like protein</fullName>
    </recommendedName>
</protein>
<gene>
    <name evidence="17" type="ORF">OLEA9_A064573</name>
</gene>
<feature type="domain" description="Cupin type-1" evidence="16">
    <location>
        <begin position="64"/>
        <end position="209"/>
    </location>
</feature>
<evidence type="ECO:0000259" key="16">
    <source>
        <dbReference type="SMART" id="SM00835"/>
    </source>
</evidence>
<comment type="caution">
    <text evidence="17">The sequence shown here is derived from an EMBL/GenBank/DDBJ whole genome shotgun (WGS) entry which is preliminary data.</text>
</comment>
<feature type="disulfide bond" evidence="14">
    <location>
        <begin position="31"/>
        <end position="50"/>
    </location>
</feature>
<evidence type="ECO:0000313" key="18">
    <source>
        <dbReference type="Proteomes" id="UP000594638"/>
    </source>
</evidence>
<dbReference type="InterPro" id="IPR006045">
    <property type="entry name" value="Cupin_1"/>
</dbReference>
<name>A0A8S0T097_OLEEU</name>
<evidence type="ECO:0000256" key="6">
    <source>
        <dbReference type="ARBA" id="ARBA00022729"/>
    </source>
</evidence>
<evidence type="ECO:0000256" key="1">
    <source>
        <dbReference type="ARBA" id="ARBA00004271"/>
    </source>
</evidence>
<evidence type="ECO:0000313" key="17">
    <source>
        <dbReference type="EMBL" id="CAA2997432.1"/>
    </source>
</evidence>
<accession>A0A8S0T097</accession>
<keyword evidence="4 15" id="KW-0964">Secreted</keyword>
<comment type="subunit">
    <text evidence="11">Monomer. In the absence of manganese, it forms tetrameric and pentameric forms which show superoxide dismutase activity.</text>
</comment>
<dbReference type="InterPro" id="IPR014710">
    <property type="entry name" value="RmlC-like_jellyroll"/>
</dbReference>
<dbReference type="FunFam" id="2.60.120.10:FF:000025">
    <property type="entry name" value="germin-like protein subfamily 2 member 1"/>
    <property type="match status" value="1"/>
</dbReference>
<feature type="binding site" evidence="13">
    <location>
        <position position="111"/>
    </location>
    <ligand>
        <name>Mn(2+)</name>
        <dbReference type="ChEBI" id="CHEBI:29035"/>
    </ligand>
</feature>
<sequence length="224" mass="24453">MYPILAFMLSTLSLHILTASASDPDPLQDFCIPNTEFSSTRTTSFNIVTCKNPKEVSPEEFVFSGIKSPGNFSDTGFSAISVNPAVFPGLNTLGMSFVRADLKAGGINAPHFHPRATEIAYVVQGKVYSGFVDSKNRVFAKTIEQGEVMVFPRGLVHFQMNVGKSPATILGSFNSQNPGTHKIPNIIFGSGVNDELLEKAFGLSLEQISVMRRKLIFPKKQSKF</sequence>
<dbReference type="Proteomes" id="UP000594638">
    <property type="component" value="Unassembled WGS sequence"/>
</dbReference>
<dbReference type="InterPro" id="IPR001929">
    <property type="entry name" value="Germin"/>
</dbReference>
<feature type="binding site" evidence="13">
    <location>
        <position position="157"/>
    </location>
    <ligand>
        <name>Mn(2+)</name>
        <dbReference type="ChEBI" id="CHEBI:29035"/>
    </ligand>
</feature>
<evidence type="ECO:0000256" key="10">
    <source>
        <dbReference type="ARBA" id="ARBA00058969"/>
    </source>
</evidence>
<evidence type="ECO:0000256" key="2">
    <source>
        <dbReference type="ARBA" id="ARBA00007456"/>
    </source>
</evidence>
<dbReference type="InterPro" id="IPR019780">
    <property type="entry name" value="Germin_Mn-BS"/>
</dbReference>
<dbReference type="OrthoDB" id="1921208at2759"/>
<keyword evidence="18" id="KW-1185">Reference proteome</keyword>
<dbReference type="PRINTS" id="PR00325">
    <property type="entry name" value="GERMIN"/>
</dbReference>
<dbReference type="Gene3D" id="2.60.120.10">
    <property type="entry name" value="Jelly Rolls"/>
    <property type="match status" value="1"/>
</dbReference>
<keyword evidence="8 12" id="KW-0464">Manganese</keyword>
<comment type="similarity">
    <text evidence="2 15">Belongs to the germin family.</text>
</comment>
<organism evidence="17 18">
    <name type="scientific">Olea europaea subsp. europaea</name>
    <dbReference type="NCBI Taxonomy" id="158383"/>
    <lineage>
        <taxon>Eukaryota</taxon>
        <taxon>Viridiplantae</taxon>
        <taxon>Streptophyta</taxon>
        <taxon>Embryophyta</taxon>
        <taxon>Tracheophyta</taxon>
        <taxon>Spermatophyta</taxon>
        <taxon>Magnoliopsida</taxon>
        <taxon>eudicotyledons</taxon>
        <taxon>Gunneridae</taxon>
        <taxon>Pentapetalae</taxon>
        <taxon>asterids</taxon>
        <taxon>lamiids</taxon>
        <taxon>Lamiales</taxon>
        <taxon>Oleaceae</taxon>
        <taxon>Oleeae</taxon>
        <taxon>Olea</taxon>
    </lineage>
</organism>
<dbReference type="GO" id="GO:0048046">
    <property type="term" value="C:apoplast"/>
    <property type="evidence" value="ECO:0007669"/>
    <property type="project" value="UniProtKB-SubCell"/>
</dbReference>
<dbReference type="Pfam" id="PF00190">
    <property type="entry name" value="Cupin_1"/>
    <property type="match status" value="1"/>
</dbReference>
<evidence type="ECO:0000256" key="3">
    <source>
        <dbReference type="ARBA" id="ARBA00022523"/>
    </source>
</evidence>
<feature type="chain" id="PRO_5035959934" description="Germin-like protein" evidence="15">
    <location>
        <begin position="22"/>
        <end position="224"/>
    </location>
</feature>
<evidence type="ECO:0000256" key="14">
    <source>
        <dbReference type="PIRSR" id="PIRSR601929-3"/>
    </source>
</evidence>
<feature type="binding site" evidence="12">
    <location>
        <position position="118"/>
    </location>
    <ligand>
        <name>oxalate</name>
        <dbReference type="ChEBI" id="CHEBI:30623"/>
    </ligand>
</feature>
<dbReference type="AlphaFoldDB" id="A0A8S0T097"/>
<dbReference type="SMART" id="SM00835">
    <property type="entry name" value="Cupin_1"/>
    <property type="match status" value="1"/>
</dbReference>